<organism evidence="1">
    <name type="scientific">candidate division CPR1 bacterium ADurb.Bin160</name>
    <dbReference type="NCBI Taxonomy" id="1852826"/>
    <lineage>
        <taxon>Bacteria</taxon>
        <taxon>candidate division CPR1</taxon>
    </lineage>
</organism>
<dbReference type="AlphaFoldDB" id="A0A1V5ZPR6"/>
<gene>
    <name evidence="1" type="ORF">BWY04_00309</name>
</gene>
<name>A0A1V5ZPR6_9BACT</name>
<dbReference type="EMBL" id="MWDB01000004">
    <property type="protein sequence ID" value="OQB42245.1"/>
    <property type="molecule type" value="Genomic_DNA"/>
</dbReference>
<dbReference type="Proteomes" id="UP000485621">
    <property type="component" value="Unassembled WGS sequence"/>
</dbReference>
<accession>A0A1V5ZPR6</accession>
<sequence length="54" mass="6532">MIWALSFLFIIISAKIGDDYLDMRQSFQYDELNQQQEYVDLYGCSQKYGNYDYQ</sequence>
<proteinExistence type="predicted"/>
<reference evidence="1" key="1">
    <citation type="submission" date="2017-02" db="EMBL/GenBank/DDBJ databases">
        <title>Delving into the versatile metabolic prowess of the omnipresent phylum Bacteroidetes.</title>
        <authorList>
            <person name="Nobu M.K."/>
            <person name="Mei R."/>
            <person name="Narihiro T."/>
            <person name="Kuroda K."/>
            <person name="Liu W.-T."/>
        </authorList>
    </citation>
    <scope>NUCLEOTIDE SEQUENCE</scope>
    <source>
        <strain evidence="1">ADurb.Bin160</strain>
    </source>
</reference>
<comment type="caution">
    <text evidence="1">The sequence shown here is derived from an EMBL/GenBank/DDBJ whole genome shotgun (WGS) entry which is preliminary data.</text>
</comment>
<evidence type="ECO:0000313" key="1">
    <source>
        <dbReference type="EMBL" id="OQB42245.1"/>
    </source>
</evidence>
<protein>
    <submittedName>
        <fullName evidence="1">Uncharacterized protein</fullName>
    </submittedName>
</protein>